<feature type="region of interest" description="Disordered" evidence="2">
    <location>
        <begin position="177"/>
        <end position="203"/>
    </location>
</feature>
<dbReference type="AlphaFoldDB" id="A0A0N5D170"/>
<dbReference type="FunFam" id="3.30.70.330:FF:000092">
    <property type="entry name" value="Calcipressin-2 isoform 2"/>
    <property type="match status" value="1"/>
</dbReference>
<dbReference type="InterPro" id="IPR012677">
    <property type="entry name" value="Nucleotide-bd_a/b_plait_sf"/>
</dbReference>
<dbReference type="Gene3D" id="3.30.70.330">
    <property type="match status" value="1"/>
</dbReference>
<protein>
    <submittedName>
        <fullName evidence="5">Calcipressin-2</fullName>
    </submittedName>
</protein>
<dbReference type="GO" id="GO:0007617">
    <property type="term" value="P:mating behavior"/>
    <property type="evidence" value="ECO:0007669"/>
    <property type="project" value="UniProtKB-ARBA"/>
</dbReference>
<evidence type="ECO:0000313" key="4">
    <source>
        <dbReference type="Proteomes" id="UP000276776"/>
    </source>
</evidence>
<dbReference type="GO" id="GO:0019722">
    <property type="term" value="P:calcium-mediated signaling"/>
    <property type="evidence" value="ECO:0007669"/>
    <property type="project" value="InterPro"/>
</dbReference>
<dbReference type="STRING" id="103827.A0A0N5D170"/>
<dbReference type="Pfam" id="PF04847">
    <property type="entry name" value="Calcipressin"/>
    <property type="match status" value="1"/>
</dbReference>
<dbReference type="InterPro" id="IPR035979">
    <property type="entry name" value="RBD_domain_sf"/>
</dbReference>
<evidence type="ECO:0000256" key="2">
    <source>
        <dbReference type="SAM" id="MobiDB-lite"/>
    </source>
</evidence>
<sequence length="203" mass="22973">MLADELPEKLRDIRDEQDLPLAVIVTNVPNEAFLDKQKKANFSALFTQIEPSCRFNFLKSFHRVRVTFEKPENAVAAKLLTQHLSFNGTTLKSFFAQKARLRKPPDDGLLKLPPLEKQFLISPPASPPVGWEQSREMAPIVCNFDLMAKLAALSVEDTFEVYEGDENKPKIVVHPANERENDVLPAQSLMPRTPRPPSLSKLR</sequence>
<dbReference type="GO" id="GO:0005737">
    <property type="term" value="C:cytoplasm"/>
    <property type="evidence" value="ECO:0007669"/>
    <property type="project" value="TreeGrafter"/>
</dbReference>
<dbReference type="PANTHER" id="PTHR10300:SF14">
    <property type="entry name" value="PROTEIN SARAH"/>
    <property type="match status" value="1"/>
</dbReference>
<dbReference type="OrthoDB" id="17212at2759"/>
<organism evidence="5">
    <name type="scientific">Thelazia callipaeda</name>
    <name type="common">Oriental eyeworm</name>
    <name type="synonym">Parasitic nematode</name>
    <dbReference type="NCBI Taxonomy" id="103827"/>
    <lineage>
        <taxon>Eukaryota</taxon>
        <taxon>Metazoa</taxon>
        <taxon>Ecdysozoa</taxon>
        <taxon>Nematoda</taxon>
        <taxon>Chromadorea</taxon>
        <taxon>Rhabditida</taxon>
        <taxon>Spirurina</taxon>
        <taxon>Spiruromorpha</taxon>
        <taxon>Thelazioidea</taxon>
        <taxon>Thelaziidae</taxon>
        <taxon>Thelazia</taxon>
    </lineage>
</organism>
<evidence type="ECO:0000256" key="1">
    <source>
        <dbReference type="ARBA" id="ARBA00008209"/>
    </source>
</evidence>
<dbReference type="GO" id="GO:0005634">
    <property type="term" value="C:nucleus"/>
    <property type="evidence" value="ECO:0007669"/>
    <property type="project" value="TreeGrafter"/>
</dbReference>
<dbReference type="InterPro" id="IPR006931">
    <property type="entry name" value="Calcipressin"/>
</dbReference>
<dbReference type="WBParaSite" id="TCLT_0000658601-mRNA-1">
    <property type="protein sequence ID" value="TCLT_0000658601-mRNA-1"/>
    <property type="gene ID" value="TCLT_0000658601"/>
</dbReference>
<dbReference type="GO" id="GO:0003676">
    <property type="term" value="F:nucleic acid binding"/>
    <property type="evidence" value="ECO:0007669"/>
    <property type="project" value="InterPro"/>
</dbReference>
<keyword evidence="4" id="KW-1185">Reference proteome</keyword>
<name>A0A0N5D170_THECL</name>
<dbReference type="EMBL" id="UYYF01004427">
    <property type="protein sequence ID" value="VDN03938.1"/>
    <property type="molecule type" value="Genomic_DNA"/>
</dbReference>
<reference evidence="3 4" key="2">
    <citation type="submission" date="2018-11" db="EMBL/GenBank/DDBJ databases">
        <authorList>
            <consortium name="Pathogen Informatics"/>
        </authorList>
    </citation>
    <scope>NUCLEOTIDE SEQUENCE [LARGE SCALE GENOMIC DNA]</scope>
</reference>
<evidence type="ECO:0000313" key="3">
    <source>
        <dbReference type="EMBL" id="VDN03938.1"/>
    </source>
</evidence>
<dbReference type="CDD" id="cd12434">
    <property type="entry name" value="RRM_RCAN_like"/>
    <property type="match status" value="1"/>
</dbReference>
<dbReference type="SUPFAM" id="SSF54928">
    <property type="entry name" value="RNA-binding domain, RBD"/>
    <property type="match status" value="1"/>
</dbReference>
<comment type="similarity">
    <text evidence="1">Belongs to the RCAN family.</text>
</comment>
<dbReference type="GO" id="GO:0008597">
    <property type="term" value="F:calcium-dependent protein serine/threonine phosphatase regulator activity"/>
    <property type="evidence" value="ECO:0007669"/>
    <property type="project" value="TreeGrafter"/>
</dbReference>
<proteinExistence type="inferred from homology"/>
<dbReference type="OMA" id="INCYFAE"/>
<reference evidence="5" key="1">
    <citation type="submission" date="2017-02" db="UniProtKB">
        <authorList>
            <consortium name="WormBaseParasite"/>
        </authorList>
    </citation>
    <scope>IDENTIFICATION</scope>
</reference>
<accession>A0A0N5D170</accession>
<gene>
    <name evidence="3" type="ORF">TCLT_LOCUS6575</name>
</gene>
<dbReference type="Proteomes" id="UP000276776">
    <property type="component" value="Unassembled WGS sequence"/>
</dbReference>
<evidence type="ECO:0000313" key="5">
    <source>
        <dbReference type="WBParaSite" id="TCLT_0000658601-mRNA-1"/>
    </source>
</evidence>
<dbReference type="PANTHER" id="PTHR10300">
    <property type="entry name" value="CALCIPRESSIN"/>
    <property type="match status" value="1"/>
</dbReference>